<proteinExistence type="predicted"/>
<sequence>MEEPRTRRPRRSVTRSASRCAPRWRPVLLFPAHIAIVPCFAAALRRPCLAGANPAPLARQTHGSRSRSKLVLLLFSLLVPLSVICRDSSTKPSSQRAYSR</sequence>
<dbReference type="AlphaFoldDB" id="A0A1Z5RIJ6"/>
<organism evidence="1 2">
    <name type="scientific">Sorghum bicolor</name>
    <name type="common">Sorghum</name>
    <name type="synonym">Sorghum vulgare</name>
    <dbReference type="NCBI Taxonomy" id="4558"/>
    <lineage>
        <taxon>Eukaryota</taxon>
        <taxon>Viridiplantae</taxon>
        <taxon>Streptophyta</taxon>
        <taxon>Embryophyta</taxon>
        <taxon>Tracheophyta</taxon>
        <taxon>Spermatophyta</taxon>
        <taxon>Magnoliopsida</taxon>
        <taxon>Liliopsida</taxon>
        <taxon>Poales</taxon>
        <taxon>Poaceae</taxon>
        <taxon>PACMAD clade</taxon>
        <taxon>Panicoideae</taxon>
        <taxon>Andropogonodae</taxon>
        <taxon>Andropogoneae</taxon>
        <taxon>Sorghinae</taxon>
        <taxon>Sorghum</taxon>
    </lineage>
</organism>
<evidence type="ECO:0000313" key="1">
    <source>
        <dbReference type="EMBL" id="OQU83429.1"/>
    </source>
</evidence>
<keyword evidence="2" id="KW-1185">Reference proteome</keyword>
<reference evidence="1 2" key="1">
    <citation type="journal article" date="2009" name="Nature">
        <title>The Sorghum bicolor genome and the diversification of grasses.</title>
        <authorList>
            <person name="Paterson A.H."/>
            <person name="Bowers J.E."/>
            <person name="Bruggmann R."/>
            <person name="Dubchak I."/>
            <person name="Grimwood J."/>
            <person name="Gundlach H."/>
            <person name="Haberer G."/>
            <person name="Hellsten U."/>
            <person name="Mitros T."/>
            <person name="Poliakov A."/>
            <person name="Schmutz J."/>
            <person name="Spannagl M."/>
            <person name="Tang H."/>
            <person name="Wang X."/>
            <person name="Wicker T."/>
            <person name="Bharti A.K."/>
            <person name="Chapman J."/>
            <person name="Feltus F.A."/>
            <person name="Gowik U."/>
            <person name="Grigoriev I.V."/>
            <person name="Lyons E."/>
            <person name="Maher C.A."/>
            <person name="Martis M."/>
            <person name="Narechania A."/>
            <person name="Otillar R.P."/>
            <person name="Penning B.W."/>
            <person name="Salamov A.A."/>
            <person name="Wang Y."/>
            <person name="Zhang L."/>
            <person name="Carpita N.C."/>
            <person name="Freeling M."/>
            <person name="Gingle A.R."/>
            <person name="Hash C.T."/>
            <person name="Keller B."/>
            <person name="Klein P."/>
            <person name="Kresovich S."/>
            <person name="McCann M.C."/>
            <person name="Ming R."/>
            <person name="Peterson D.G."/>
            <person name="Mehboob-ur-Rahman"/>
            <person name="Ware D."/>
            <person name="Westhoff P."/>
            <person name="Mayer K.F."/>
            <person name="Messing J."/>
            <person name="Rokhsar D.S."/>
        </authorList>
    </citation>
    <scope>NUCLEOTIDE SEQUENCE [LARGE SCALE GENOMIC DNA]</scope>
    <source>
        <strain evidence="2">cv. BTx623</strain>
    </source>
</reference>
<name>A0A1Z5RIJ6_SORBI</name>
<gene>
    <name evidence="1" type="ORF">SORBI_3005G113533</name>
</gene>
<evidence type="ECO:0000313" key="2">
    <source>
        <dbReference type="Proteomes" id="UP000000768"/>
    </source>
</evidence>
<dbReference type="Proteomes" id="UP000000768">
    <property type="component" value="Chromosome 5"/>
</dbReference>
<dbReference type="EMBL" id="CM000764">
    <property type="protein sequence ID" value="OQU83429.1"/>
    <property type="molecule type" value="Genomic_DNA"/>
</dbReference>
<reference evidence="2" key="2">
    <citation type="journal article" date="2018" name="Plant J.">
        <title>The Sorghum bicolor reference genome: improved assembly, gene annotations, a transcriptome atlas, and signatures of genome organization.</title>
        <authorList>
            <person name="McCormick R.F."/>
            <person name="Truong S.K."/>
            <person name="Sreedasyam A."/>
            <person name="Jenkins J."/>
            <person name="Shu S."/>
            <person name="Sims D."/>
            <person name="Kennedy M."/>
            <person name="Amirebrahimi M."/>
            <person name="Weers B.D."/>
            <person name="McKinley B."/>
            <person name="Mattison A."/>
            <person name="Morishige D.T."/>
            <person name="Grimwood J."/>
            <person name="Schmutz J."/>
            <person name="Mullet J.E."/>
        </authorList>
    </citation>
    <scope>NUCLEOTIDE SEQUENCE [LARGE SCALE GENOMIC DNA]</scope>
    <source>
        <strain evidence="2">cv. BTx623</strain>
    </source>
</reference>
<dbReference type="InParanoid" id="A0A1Z5RIJ6"/>
<dbReference type="Gramene" id="OQU83429">
    <property type="protein sequence ID" value="OQU83429"/>
    <property type="gene ID" value="SORBI_3005G113533"/>
</dbReference>
<protein>
    <submittedName>
        <fullName evidence="1">Uncharacterized protein</fullName>
    </submittedName>
</protein>
<accession>A0A1Z5RIJ6</accession>